<evidence type="ECO:0000313" key="3">
    <source>
        <dbReference type="Proteomes" id="UP000006859"/>
    </source>
</evidence>
<dbReference type="Proteomes" id="UP000006859">
    <property type="component" value="Chromosome"/>
</dbReference>
<gene>
    <name evidence="2" type="ordered locus">Dda3937_04478</name>
</gene>
<keyword evidence="3" id="KW-1185">Reference proteome</keyword>
<dbReference type="HOGENOM" id="CLU_1568246_0_0_6"/>
<dbReference type="EMBL" id="CP002038">
    <property type="protein sequence ID" value="ADM97057.1"/>
    <property type="molecule type" value="Genomic_DNA"/>
</dbReference>
<dbReference type="InterPro" id="IPR007560">
    <property type="entry name" value="Restrct_endonuc_IV_Mrr"/>
</dbReference>
<protein>
    <recommendedName>
        <fullName evidence="1">Restriction endonuclease type IV Mrr domain-containing protein</fullName>
    </recommendedName>
</protein>
<proteinExistence type="predicted"/>
<dbReference type="AlphaFoldDB" id="E0SAJ9"/>
<organism evidence="2 3">
    <name type="scientific">Dickeya dadantii (strain 3937)</name>
    <name type="common">Erwinia chrysanthemi (strain 3937)</name>
    <dbReference type="NCBI Taxonomy" id="198628"/>
    <lineage>
        <taxon>Bacteria</taxon>
        <taxon>Pseudomonadati</taxon>
        <taxon>Pseudomonadota</taxon>
        <taxon>Gammaproteobacteria</taxon>
        <taxon>Enterobacterales</taxon>
        <taxon>Pectobacteriaceae</taxon>
        <taxon>Dickeya</taxon>
    </lineage>
</organism>
<dbReference type="GO" id="GO:0004519">
    <property type="term" value="F:endonuclease activity"/>
    <property type="evidence" value="ECO:0007669"/>
    <property type="project" value="InterPro"/>
</dbReference>
<sequence length="170" mass="18649">MGVLEEAIIGQLINTNSVYKRDVMEARIRSLLGAEPFTEVTGLPPRRGRADGGIDGIVNFRDNSLPSCPVLRAAINIKVRSTDFSREQLGGFILDMDRENISVGLIITAANLSPDAKAELERKNTQGQICLYHIRLSDIISPNSNLPDIEINGQTIHQVLSQNIRNAITS</sequence>
<dbReference type="GO" id="GO:0009307">
    <property type="term" value="P:DNA restriction-modification system"/>
    <property type="evidence" value="ECO:0007669"/>
    <property type="project" value="InterPro"/>
</dbReference>
<feature type="domain" description="Restriction endonuclease type IV Mrr" evidence="1">
    <location>
        <begin position="26"/>
        <end position="124"/>
    </location>
</feature>
<dbReference type="eggNOG" id="COG1715">
    <property type="taxonomic scope" value="Bacteria"/>
</dbReference>
<dbReference type="Pfam" id="PF04471">
    <property type="entry name" value="Mrr_cat"/>
    <property type="match status" value="1"/>
</dbReference>
<dbReference type="KEGG" id="ddd:Dda3937_04478"/>
<name>E0SAJ9_DICD3</name>
<accession>E0SAJ9</accession>
<dbReference type="GO" id="GO:0003677">
    <property type="term" value="F:DNA binding"/>
    <property type="evidence" value="ECO:0007669"/>
    <property type="project" value="InterPro"/>
</dbReference>
<dbReference type="RefSeq" id="WP_013316533.1">
    <property type="nucleotide sequence ID" value="NC_014500.1"/>
</dbReference>
<evidence type="ECO:0000313" key="2">
    <source>
        <dbReference type="EMBL" id="ADM97057.1"/>
    </source>
</evidence>
<evidence type="ECO:0000259" key="1">
    <source>
        <dbReference type="Pfam" id="PF04471"/>
    </source>
</evidence>
<dbReference type="STRING" id="198628.Dda3937_04478"/>
<dbReference type="OrthoDB" id="454310at2"/>
<reference evidence="2 3" key="1">
    <citation type="journal article" date="2011" name="J. Bacteriol.">
        <title>Genome sequence of the plant-pathogenic bacterium Dickeya dadantii 3937.</title>
        <authorList>
            <person name="Glasner J.D."/>
            <person name="Yang C.H."/>
            <person name="Reverchon S."/>
            <person name="Hugouvieux-Cotte-Pattat N."/>
            <person name="Condemine G."/>
            <person name="Bohin J.P."/>
            <person name="Van Gijsegem F."/>
            <person name="Yang S."/>
            <person name="Franza T."/>
            <person name="Expert D."/>
            <person name="Plunkett G. III"/>
            <person name="San Francisco M.J."/>
            <person name="Charkowski A.O."/>
            <person name="Py B."/>
            <person name="Bell K."/>
            <person name="Rauscher L."/>
            <person name="Rodriguez-Palenzuela P."/>
            <person name="Toussaint A."/>
            <person name="Holeva M.C."/>
            <person name="He S.Y."/>
            <person name="Douet V."/>
            <person name="Boccara M."/>
            <person name="Blanco C."/>
            <person name="Toth I."/>
            <person name="Anderson B.D."/>
            <person name="Biehl B.S."/>
            <person name="Mau B."/>
            <person name="Flynn S.M."/>
            <person name="Barras F."/>
            <person name="Lindeberg M."/>
            <person name="Birch P.R."/>
            <person name="Tsuyumu S."/>
            <person name="Shi X."/>
            <person name="Hibbing M."/>
            <person name="Yap M.N."/>
            <person name="Carpentier M."/>
            <person name="Dassa E."/>
            <person name="Umehara M."/>
            <person name="Kim J.F."/>
            <person name="Rusch M."/>
            <person name="Soni P."/>
            <person name="Mayhew G.F."/>
            <person name="Fouts D.E."/>
            <person name="Gill S.R."/>
            <person name="Blattner F.R."/>
            <person name="Keen N.T."/>
            <person name="Perna N.T."/>
        </authorList>
    </citation>
    <scope>NUCLEOTIDE SEQUENCE [LARGE SCALE GENOMIC DNA]</scope>
    <source>
        <strain evidence="2 3">3937</strain>
    </source>
</reference>